<dbReference type="EMBL" id="MGDD01000349">
    <property type="protein sequence ID" value="OGL41349.1"/>
    <property type="molecule type" value="Genomic_DNA"/>
</dbReference>
<dbReference type="AlphaFoldDB" id="A0A1F7RIG6"/>
<evidence type="ECO:0008006" key="3">
    <source>
        <dbReference type="Google" id="ProtNLM"/>
    </source>
</evidence>
<protein>
    <recommendedName>
        <fullName evidence="3">Methyltransferase type 11 domain-containing protein</fullName>
    </recommendedName>
</protein>
<reference evidence="1 2" key="1">
    <citation type="journal article" date="2016" name="Nat. Commun.">
        <title>Thousands of microbial genomes shed light on interconnected biogeochemical processes in an aquifer system.</title>
        <authorList>
            <person name="Anantharaman K."/>
            <person name="Brown C.T."/>
            <person name="Hug L.A."/>
            <person name="Sharon I."/>
            <person name="Castelle C.J."/>
            <person name="Probst A.J."/>
            <person name="Thomas B.C."/>
            <person name="Singh A."/>
            <person name="Wilkins M.J."/>
            <person name="Karaoz U."/>
            <person name="Brodie E.L."/>
            <person name="Williams K.H."/>
            <person name="Hubbard S.S."/>
            <person name="Banfield J.F."/>
        </authorList>
    </citation>
    <scope>NUCLEOTIDE SEQUENCE [LARGE SCALE GENOMIC DNA]</scope>
</reference>
<comment type="caution">
    <text evidence="1">The sequence shown here is derived from an EMBL/GenBank/DDBJ whole genome shotgun (WGS) entry which is preliminary data.</text>
</comment>
<dbReference type="Gene3D" id="3.40.50.150">
    <property type="entry name" value="Vaccinia Virus protein VP39"/>
    <property type="match status" value="1"/>
</dbReference>
<gene>
    <name evidence="1" type="ORF">A2161_20310</name>
</gene>
<accession>A0A1F7RIG6</accession>
<dbReference type="InterPro" id="IPR029063">
    <property type="entry name" value="SAM-dependent_MTases_sf"/>
</dbReference>
<evidence type="ECO:0000313" key="2">
    <source>
        <dbReference type="Proteomes" id="UP000179266"/>
    </source>
</evidence>
<dbReference type="Proteomes" id="UP000179266">
    <property type="component" value="Unassembled WGS sequence"/>
</dbReference>
<evidence type="ECO:0000313" key="1">
    <source>
        <dbReference type="EMBL" id="OGL41349.1"/>
    </source>
</evidence>
<sequence>MNGEIGEWTFISVPSNVMCNLPKFKTPLFTLTLSQWFNLLVDMGFVIERVGEPRQTDATERNYPNVQGAQVVPYYLYIRIRKAC</sequence>
<name>A0A1F7RIG6_9BACT</name>
<proteinExistence type="predicted"/>
<organism evidence="1 2">
    <name type="scientific">Candidatus Schekmanbacteria bacterium RBG_13_48_7</name>
    <dbReference type="NCBI Taxonomy" id="1817878"/>
    <lineage>
        <taxon>Bacteria</taxon>
        <taxon>Candidatus Schekmaniibacteriota</taxon>
    </lineage>
</organism>